<sequence length="528" mass="61473">MLFILVNLRIKKHKMQKSEDTIGYDKESEQLVPYDFHEETYEFTKHCFSKKHEEEPYEFSKYCLTKKRPYSIFNCDFDNKYKICFSSTESPPFKKRCYENGQCLPDFTWNSFEDLFAYLKYRVFSFAVNKCHMINMKNIEPEKKKDITKTNINTELFFELCTSSNNQQVNNINKYKTVADKNDCIINNEVIDTSTNETQFSLNKFKEQFSPEVDLFGCQIKMGLSTFVSPKSIYSPELCRMEDAVNKESVHTQEVNNQLKLLNSSKLFESHQLTSHFKSTNKQSSNNILKLKSWVCSPVKDEKDSPLLISNDFQIPDDIHNENLHVVPDENLALDQNDKPLETSESLYPNQNHFDYEKFSLLNDKKVSISSNSLLLSLQERPLPFNISERSVSKKTIDYIISDLMSTQGPSNMDLELQRPSIDSSFNNSVKRKISFDQLENSVVPNIEDIQIKCFSKGNILKKVKDSQEENLMERDCFPRPQALGSSISVPFSHEIFINNIPNFKTPQKLRLGLSKKRRVLSLHPHHE</sequence>
<dbReference type="GeneID" id="100200715"/>
<name>A0ABM4D6Y4_HYDVU</name>
<organism evidence="1 2">
    <name type="scientific">Hydra vulgaris</name>
    <name type="common">Hydra</name>
    <name type="synonym">Hydra attenuata</name>
    <dbReference type="NCBI Taxonomy" id="6087"/>
    <lineage>
        <taxon>Eukaryota</taxon>
        <taxon>Metazoa</taxon>
        <taxon>Cnidaria</taxon>
        <taxon>Hydrozoa</taxon>
        <taxon>Hydroidolina</taxon>
        <taxon>Anthoathecata</taxon>
        <taxon>Aplanulata</taxon>
        <taxon>Hydridae</taxon>
        <taxon>Hydra</taxon>
    </lineage>
</organism>
<dbReference type="RefSeq" id="XP_065670057.1">
    <property type="nucleotide sequence ID" value="XM_065813985.1"/>
</dbReference>
<proteinExistence type="predicted"/>
<accession>A0ABM4D6Y4</accession>
<keyword evidence="1" id="KW-1185">Reference proteome</keyword>
<gene>
    <name evidence="2" type="primary">LOC100200715</name>
</gene>
<dbReference type="Proteomes" id="UP001652625">
    <property type="component" value="Chromosome 12"/>
</dbReference>
<evidence type="ECO:0000313" key="1">
    <source>
        <dbReference type="Proteomes" id="UP001652625"/>
    </source>
</evidence>
<evidence type="ECO:0000313" key="2">
    <source>
        <dbReference type="RefSeq" id="XP_065670057.1"/>
    </source>
</evidence>
<protein>
    <submittedName>
        <fullName evidence="2">Uncharacterized protein LOC100200715 isoform X3</fullName>
    </submittedName>
</protein>
<reference evidence="2" key="1">
    <citation type="submission" date="2025-08" db="UniProtKB">
        <authorList>
            <consortium name="RefSeq"/>
        </authorList>
    </citation>
    <scope>IDENTIFICATION</scope>
</reference>